<dbReference type="FunFam" id="1.10.510.10:FF:000571">
    <property type="entry name" value="Maternal embryonic leucine zipper kinase"/>
    <property type="match status" value="1"/>
</dbReference>
<sequence>MMTELVTKTNSLPKRSTQRKQNKLGPYNLLQTLGEGEFGKVKLGIHSKTGEEVAIKLIRKDGIGSDNRINKVEREISILKNLNHPHIVKLYNVLETEKYVGLVLEYASGGELFEYILAHRYLKEKDAKRFFAQIISSVQYMHKCKIVHRDLKLENILIDKNRNIIVTDFGFANQFSTAADDMMSTTCGSPCYAAPELVVNAGLYAGSAVDIWSCGVILFAMLCGFLPFDDDPSNPDSDDINLLYRYILSTRLIFPSHISSEACDLMEKMLVPDPAKRCTLDSVIQHPWLQDYKDFLKVNKSSPERFSTLPKSNSTKRTHASIKHDRYTPVINDIFMNKQLPEMPVSEPLSVKKITSPAYYKKTEKPSRTHSIKSSKIPNFITRKPIRDVVSPLILPEAITSTENRPEKSLSTTHIPTETIKNPTGSVRIYPHKERFLGFFGKSTLKSNEEVEHSETSTLGNSSSSLNMPHSAEEGLATKSIFMRLAEDNSQPSIASESGFASSTHSSLSFRDAKPRRTVTLSHRVNRNSIFQQGSNALSNDNASVFSSGGQNGPETTHSTRFTMGDKAMAAVRKSIYRRTKSPPPPHTGESTKSSLISFAKHSEQSKSQRNTWSNPMDRASSRQQQIQQTKKTGKKMMDWIKKRSQGKQSETAIQKKEPRVIIQSDNDILYPVSQASTSGRGRTLSSNALAFVKEEESLSDIRIQIHQGPIDRTALTSRPPQKVIKDVSRILRILGIEAISDDEDGPFVLKCSRRKSSKRKEEGELQPIYGEASIDNGEEIRFIVEICRFKNLPGLFIVNVKRLKGNVWAYKFLYHKLIDFLDLNKEDYMQKK</sequence>
<dbReference type="SUPFAM" id="SSF56112">
    <property type="entry name" value="Protein kinase-like (PK-like)"/>
    <property type="match status" value="1"/>
</dbReference>
<feature type="region of interest" description="Disordered" evidence="10">
    <location>
        <begin position="532"/>
        <end position="561"/>
    </location>
</feature>
<evidence type="ECO:0000259" key="11">
    <source>
        <dbReference type="PROSITE" id="PS50011"/>
    </source>
</evidence>
<evidence type="ECO:0000256" key="1">
    <source>
        <dbReference type="ARBA" id="ARBA00012513"/>
    </source>
</evidence>
<feature type="compositionally biased region" description="Polar residues" evidence="10">
    <location>
        <begin position="1"/>
        <end position="15"/>
    </location>
</feature>
<dbReference type="SUPFAM" id="SSF103243">
    <property type="entry name" value="KA1-like"/>
    <property type="match status" value="1"/>
</dbReference>
<feature type="region of interest" description="Disordered" evidence="10">
    <location>
        <begin position="600"/>
        <end position="654"/>
    </location>
</feature>
<dbReference type="Pfam" id="PF02149">
    <property type="entry name" value="KA1"/>
    <property type="match status" value="1"/>
</dbReference>
<evidence type="ECO:0000313" key="14">
    <source>
        <dbReference type="Proteomes" id="UP000716291"/>
    </source>
</evidence>
<keyword evidence="3" id="KW-0808">Transferase</keyword>
<evidence type="ECO:0000256" key="3">
    <source>
        <dbReference type="ARBA" id="ARBA00022679"/>
    </source>
</evidence>
<feature type="region of interest" description="Disordered" evidence="10">
    <location>
        <begin position="1"/>
        <end position="23"/>
    </location>
</feature>
<comment type="caution">
    <text evidence="13">The sequence shown here is derived from an EMBL/GenBank/DDBJ whole genome shotgun (WGS) entry which is preliminary data.</text>
</comment>
<feature type="compositionally biased region" description="Low complexity" evidence="10">
    <location>
        <begin position="456"/>
        <end position="467"/>
    </location>
</feature>
<evidence type="ECO:0000256" key="8">
    <source>
        <dbReference type="ARBA" id="ARBA00048679"/>
    </source>
</evidence>
<dbReference type="OrthoDB" id="193931at2759"/>
<comment type="catalytic activity">
    <reaction evidence="7">
        <text>L-threonyl-[protein] + ATP = O-phospho-L-threonyl-[protein] + ADP + H(+)</text>
        <dbReference type="Rhea" id="RHEA:46608"/>
        <dbReference type="Rhea" id="RHEA-COMP:11060"/>
        <dbReference type="Rhea" id="RHEA-COMP:11605"/>
        <dbReference type="ChEBI" id="CHEBI:15378"/>
        <dbReference type="ChEBI" id="CHEBI:30013"/>
        <dbReference type="ChEBI" id="CHEBI:30616"/>
        <dbReference type="ChEBI" id="CHEBI:61977"/>
        <dbReference type="ChEBI" id="CHEBI:456216"/>
        <dbReference type="EC" id="2.7.11.1"/>
    </reaction>
</comment>
<dbReference type="FunFam" id="3.30.200.20:FF:000003">
    <property type="entry name" value="Non-specific serine/threonine protein kinase"/>
    <property type="match status" value="1"/>
</dbReference>
<dbReference type="InterPro" id="IPR000719">
    <property type="entry name" value="Prot_kinase_dom"/>
</dbReference>
<keyword evidence="6 9" id="KW-0067">ATP-binding</keyword>
<evidence type="ECO:0000256" key="6">
    <source>
        <dbReference type="ARBA" id="ARBA00022840"/>
    </source>
</evidence>
<evidence type="ECO:0000256" key="2">
    <source>
        <dbReference type="ARBA" id="ARBA00022527"/>
    </source>
</evidence>
<dbReference type="InterPro" id="IPR011009">
    <property type="entry name" value="Kinase-like_dom_sf"/>
</dbReference>
<keyword evidence="5" id="KW-0418">Kinase</keyword>
<evidence type="ECO:0000256" key="4">
    <source>
        <dbReference type="ARBA" id="ARBA00022741"/>
    </source>
</evidence>
<dbReference type="GO" id="GO:0005524">
    <property type="term" value="F:ATP binding"/>
    <property type="evidence" value="ECO:0007669"/>
    <property type="project" value="UniProtKB-UniRule"/>
</dbReference>
<feature type="domain" description="Protein kinase" evidence="11">
    <location>
        <begin position="27"/>
        <end position="289"/>
    </location>
</feature>
<dbReference type="PROSITE" id="PS50011">
    <property type="entry name" value="PROTEIN_KINASE_DOM"/>
    <property type="match status" value="1"/>
</dbReference>
<feature type="binding site" evidence="9">
    <location>
        <position position="60"/>
    </location>
    <ligand>
        <name>ATP</name>
        <dbReference type="ChEBI" id="CHEBI:30616"/>
    </ligand>
</feature>
<evidence type="ECO:0000256" key="9">
    <source>
        <dbReference type="PROSITE-ProRule" id="PRU10141"/>
    </source>
</evidence>
<name>A0A9P6X7S1_RHIOR</name>
<dbReference type="InterPro" id="IPR028375">
    <property type="entry name" value="KA1/Ssp2_C"/>
</dbReference>
<accession>A0A9P6X7S1</accession>
<dbReference type="CDD" id="cd14003">
    <property type="entry name" value="STKc_AMPK-like"/>
    <property type="match status" value="1"/>
</dbReference>
<dbReference type="PROSITE" id="PS50032">
    <property type="entry name" value="KA1"/>
    <property type="match status" value="1"/>
</dbReference>
<dbReference type="AlphaFoldDB" id="A0A9P6X7S1"/>
<dbReference type="InterPro" id="IPR001772">
    <property type="entry name" value="KA1_dom"/>
</dbReference>
<evidence type="ECO:0000256" key="7">
    <source>
        <dbReference type="ARBA" id="ARBA00047899"/>
    </source>
</evidence>
<evidence type="ECO:0000256" key="5">
    <source>
        <dbReference type="ARBA" id="ARBA00022777"/>
    </source>
</evidence>
<dbReference type="Gene3D" id="3.30.310.80">
    <property type="entry name" value="Kinase associated domain 1, KA1"/>
    <property type="match status" value="1"/>
</dbReference>
<organism evidence="13 14">
    <name type="scientific">Rhizopus oryzae</name>
    <name type="common">Mucormycosis agent</name>
    <name type="synonym">Rhizopus arrhizus var. delemar</name>
    <dbReference type="NCBI Taxonomy" id="64495"/>
    <lineage>
        <taxon>Eukaryota</taxon>
        <taxon>Fungi</taxon>
        <taxon>Fungi incertae sedis</taxon>
        <taxon>Mucoromycota</taxon>
        <taxon>Mucoromycotina</taxon>
        <taxon>Mucoromycetes</taxon>
        <taxon>Mucorales</taxon>
        <taxon>Mucorineae</taxon>
        <taxon>Rhizopodaceae</taxon>
        <taxon>Rhizopus</taxon>
    </lineage>
</organism>
<protein>
    <recommendedName>
        <fullName evidence="1">non-specific serine/threonine protein kinase</fullName>
        <ecNumber evidence="1">2.7.11.1</ecNumber>
    </recommendedName>
</protein>
<feature type="region of interest" description="Disordered" evidence="10">
    <location>
        <begin position="448"/>
        <end position="470"/>
    </location>
</feature>
<dbReference type="GO" id="GO:0004674">
    <property type="term" value="F:protein serine/threonine kinase activity"/>
    <property type="evidence" value="ECO:0007669"/>
    <property type="project" value="UniProtKB-KW"/>
</dbReference>
<dbReference type="EMBL" id="JAANQT010000972">
    <property type="protein sequence ID" value="KAG1307286.1"/>
    <property type="molecule type" value="Genomic_DNA"/>
</dbReference>
<feature type="region of interest" description="Disordered" evidence="10">
    <location>
        <begin position="404"/>
        <end position="425"/>
    </location>
</feature>
<dbReference type="Pfam" id="PF00069">
    <property type="entry name" value="Pkinase"/>
    <property type="match status" value="1"/>
</dbReference>
<gene>
    <name evidence="13" type="ORF">G6F64_006934</name>
</gene>
<dbReference type="PROSITE" id="PS00107">
    <property type="entry name" value="PROTEIN_KINASE_ATP"/>
    <property type="match status" value="1"/>
</dbReference>
<dbReference type="GO" id="GO:0035556">
    <property type="term" value="P:intracellular signal transduction"/>
    <property type="evidence" value="ECO:0007669"/>
    <property type="project" value="TreeGrafter"/>
</dbReference>
<dbReference type="InterPro" id="IPR008271">
    <property type="entry name" value="Ser/Thr_kinase_AS"/>
</dbReference>
<comment type="catalytic activity">
    <reaction evidence="8">
        <text>L-seryl-[protein] + ATP = O-phospho-L-seryl-[protein] + ADP + H(+)</text>
        <dbReference type="Rhea" id="RHEA:17989"/>
        <dbReference type="Rhea" id="RHEA-COMP:9863"/>
        <dbReference type="Rhea" id="RHEA-COMP:11604"/>
        <dbReference type="ChEBI" id="CHEBI:15378"/>
        <dbReference type="ChEBI" id="CHEBI:29999"/>
        <dbReference type="ChEBI" id="CHEBI:30616"/>
        <dbReference type="ChEBI" id="CHEBI:83421"/>
        <dbReference type="ChEBI" id="CHEBI:456216"/>
        <dbReference type="EC" id="2.7.11.1"/>
    </reaction>
</comment>
<keyword evidence="4 9" id="KW-0547">Nucleotide-binding</keyword>
<reference evidence="13" key="1">
    <citation type="journal article" date="2020" name="Microb. Genom.">
        <title>Genetic diversity of clinical and environmental Mucorales isolates obtained from an investigation of mucormycosis cases among solid organ transplant recipients.</title>
        <authorList>
            <person name="Nguyen M.H."/>
            <person name="Kaul D."/>
            <person name="Muto C."/>
            <person name="Cheng S.J."/>
            <person name="Richter R.A."/>
            <person name="Bruno V.M."/>
            <person name="Liu G."/>
            <person name="Beyhan S."/>
            <person name="Sundermann A.J."/>
            <person name="Mounaud S."/>
            <person name="Pasculle A.W."/>
            <person name="Nierman W.C."/>
            <person name="Driscoll E."/>
            <person name="Cumbie R."/>
            <person name="Clancy C.J."/>
            <person name="Dupont C.L."/>
        </authorList>
    </citation>
    <scope>NUCLEOTIDE SEQUENCE</scope>
    <source>
        <strain evidence="13">GL11</strain>
    </source>
</reference>
<keyword evidence="14" id="KW-1185">Reference proteome</keyword>
<proteinExistence type="predicted"/>
<feature type="compositionally biased region" description="Polar residues" evidence="10">
    <location>
        <begin position="493"/>
        <end position="509"/>
    </location>
</feature>
<dbReference type="GO" id="GO:0005737">
    <property type="term" value="C:cytoplasm"/>
    <property type="evidence" value="ECO:0007669"/>
    <property type="project" value="TreeGrafter"/>
</dbReference>
<dbReference type="PANTHER" id="PTHR24346">
    <property type="entry name" value="MAP/MICROTUBULE AFFINITY-REGULATING KINASE"/>
    <property type="match status" value="1"/>
</dbReference>
<feature type="domain" description="KA1" evidence="12">
    <location>
        <begin position="774"/>
        <end position="824"/>
    </location>
</feature>
<evidence type="ECO:0000256" key="10">
    <source>
        <dbReference type="SAM" id="MobiDB-lite"/>
    </source>
</evidence>
<dbReference type="InterPro" id="IPR017441">
    <property type="entry name" value="Protein_kinase_ATP_BS"/>
</dbReference>
<dbReference type="PROSITE" id="PS00108">
    <property type="entry name" value="PROTEIN_KINASE_ST"/>
    <property type="match status" value="1"/>
</dbReference>
<dbReference type="EC" id="2.7.11.1" evidence="1"/>
<feature type="region of interest" description="Disordered" evidence="10">
    <location>
        <begin position="493"/>
        <end position="515"/>
    </location>
</feature>
<dbReference type="PANTHER" id="PTHR24346:SF110">
    <property type="entry name" value="NON-SPECIFIC SERINE_THREONINE PROTEIN KINASE"/>
    <property type="match status" value="1"/>
</dbReference>
<dbReference type="Gene3D" id="1.10.510.10">
    <property type="entry name" value="Transferase(Phosphotransferase) domain 1"/>
    <property type="match status" value="1"/>
</dbReference>
<dbReference type="SMART" id="SM00220">
    <property type="entry name" value="S_TKc"/>
    <property type="match status" value="1"/>
</dbReference>
<evidence type="ECO:0000313" key="13">
    <source>
        <dbReference type="EMBL" id="KAG1307286.1"/>
    </source>
</evidence>
<dbReference type="Proteomes" id="UP000716291">
    <property type="component" value="Unassembled WGS sequence"/>
</dbReference>
<keyword evidence="2" id="KW-0723">Serine/threonine-protein kinase</keyword>
<evidence type="ECO:0000259" key="12">
    <source>
        <dbReference type="PROSITE" id="PS50032"/>
    </source>
</evidence>